<feature type="transmembrane region" description="Helical" evidence="5">
    <location>
        <begin position="101"/>
        <end position="123"/>
    </location>
</feature>
<feature type="transmembrane region" description="Helical" evidence="5">
    <location>
        <begin position="294"/>
        <end position="319"/>
    </location>
</feature>
<evidence type="ECO:0000313" key="8">
    <source>
        <dbReference type="Proteomes" id="UP000316080"/>
    </source>
</evidence>
<reference evidence="7 9" key="1">
    <citation type="journal article" date="2019" name="Nat. Microbiol.">
        <title>Expanding anaerobic alkane metabolism in the domain of Archaea.</title>
        <authorList>
            <person name="Wang Y."/>
            <person name="Wegener G."/>
            <person name="Hou J."/>
            <person name="Wang F."/>
            <person name="Xiao X."/>
        </authorList>
    </citation>
    <scope>NUCLEOTIDE SEQUENCE [LARGE SCALE GENOMIC DNA]</scope>
    <source>
        <strain evidence="7">WYZ-LMO11</strain>
    </source>
</reference>
<dbReference type="Proteomes" id="UP000317265">
    <property type="component" value="Unassembled WGS sequence"/>
</dbReference>
<protein>
    <submittedName>
        <fullName evidence="7">NADH-quinone oxidoreductase subunit M</fullName>
    </submittedName>
</protein>
<sequence length="348" mass="39075">MEEINMEVFLKILIASILAIIISIPYSLILPGIERKIQARIQQRIGPPILTPGLWAVLKFWYKKDIEPVAYLPRFYKSLITFGIIICIFLFLFSTPYWWQILGWGSVLGLIGILKLEEFLYVLMGSQSQSFLSTTMPVPDLAKGAKGIGIFREFLEQHSAERSIKMMAVGSLPLYIALIVPFAMAKSGMISDVIRIQNPLYFNSSWLSIPIPSNPIIFTIPGFLSAIVYFIGYVILLNERPFNILKAKVDVIEGGILEYAAKLRAGYYIIRNLMLFILSSIFVTLFIGIPFDPFMPLCMIINIVLSLIMPIALSVLVAFSPIFTFRQIYPTAIGFSAIGTLALIISII</sequence>
<feature type="transmembrane region" description="Helical" evidence="5">
    <location>
        <begin position="172"/>
        <end position="196"/>
    </location>
</feature>
<dbReference type="EMBL" id="QNVI01000016">
    <property type="protein sequence ID" value="TDA40005.1"/>
    <property type="molecule type" value="Genomic_DNA"/>
</dbReference>
<dbReference type="InterPro" id="IPR001694">
    <property type="entry name" value="NADH_UbQ_OxRdtase_su1/FPO"/>
</dbReference>
<dbReference type="AlphaFoldDB" id="A0A523BGF5"/>
<dbReference type="Proteomes" id="UP000316080">
    <property type="component" value="Unassembled WGS sequence"/>
</dbReference>
<accession>A0A523BGF5</accession>
<keyword evidence="2 5" id="KW-0812">Transmembrane</keyword>
<name>A0A523BGF5_9CREN</name>
<dbReference type="PANTHER" id="PTHR43359:SF1">
    <property type="entry name" value="FORMATE HYDROGENLYASE SUBUNIT 4-RELATED"/>
    <property type="match status" value="1"/>
</dbReference>
<gene>
    <name evidence="7" type="ORF">DSO09_01375</name>
    <name evidence="6" type="ORF">EF809_02955</name>
</gene>
<dbReference type="Pfam" id="PF00146">
    <property type="entry name" value="NADHdh"/>
    <property type="match status" value="2"/>
</dbReference>
<keyword evidence="3 5" id="KW-1133">Transmembrane helix</keyword>
<evidence type="ECO:0000256" key="5">
    <source>
        <dbReference type="SAM" id="Phobius"/>
    </source>
</evidence>
<evidence type="ECO:0000313" key="6">
    <source>
        <dbReference type="EMBL" id="RZN56346.1"/>
    </source>
</evidence>
<feature type="transmembrane region" description="Helical" evidence="5">
    <location>
        <begin position="12"/>
        <end position="33"/>
    </location>
</feature>
<evidence type="ECO:0000313" key="7">
    <source>
        <dbReference type="EMBL" id="TDA40005.1"/>
    </source>
</evidence>
<feature type="transmembrane region" description="Helical" evidence="5">
    <location>
        <begin position="45"/>
        <end position="62"/>
    </location>
</feature>
<feature type="transmembrane region" description="Helical" evidence="5">
    <location>
        <begin position="216"/>
        <end position="236"/>
    </location>
</feature>
<feature type="transmembrane region" description="Helical" evidence="5">
    <location>
        <begin position="328"/>
        <end position="347"/>
    </location>
</feature>
<keyword evidence="4 5" id="KW-0472">Membrane</keyword>
<evidence type="ECO:0000313" key="9">
    <source>
        <dbReference type="Proteomes" id="UP000317265"/>
    </source>
</evidence>
<dbReference type="GO" id="GO:0005886">
    <property type="term" value="C:plasma membrane"/>
    <property type="evidence" value="ECO:0007669"/>
    <property type="project" value="TreeGrafter"/>
</dbReference>
<dbReference type="InterPro" id="IPR052561">
    <property type="entry name" value="ComplexI_Subunit1"/>
</dbReference>
<comment type="caution">
    <text evidence="7">The sequence shown here is derived from an EMBL/GenBank/DDBJ whole genome shotgun (WGS) entry which is preliminary data.</text>
</comment>
<evidence type="ECO:0000256" key="2">
    <source>
        <dbReference type="ARBA" id="ARBA00022692"/>
    </source>
</evidence>
<feature type="transmembrane region" description="Helical" evidence="5">
    <location>
        <begin position="74"/>
        <end position="95"/>
    </location>
</feature>
<feature type="transmembrane region" description="Helical" evidence="5">
    <location>
        <begin position="268"/>
        <end position="288"/>
    </location>
</feature>
<comment type="subcellular location">
    <subcellularLocation>
        <location evidence="1">Membrane</location>
        <topology evidence="1">Multi-pass membrane protein</topology>
    </subcellularLocation>
</comment>
<organism evidence="7 9">
    <name type="scientific">Thermoproteota archaeon</name>
    <dbReference type="NCBI Taxonomy" id="2056631"/>
    <lineage>
        <taxon>Archaea</taxon>
        <taxon>Thermoproteota</taxon>
    </lineage>
</organism>
<evidence type="ECO:0000256" key="4">
    <source>
        <dbReference type="ARBA" id="ARBA00023136"/>
    </source>
</evidence>
<dbReference type="PANTHER" id="PTHR43359">
    <property type="entry name" value="FORMATE HYDROGENLYASE SUBUNIT 4"/>
    <property type="match status" value="1"/>
</dbReference>
<evidence type="ECO:0000256" key="3">
    <source>
        <dbReference type="ARBA" id="ARBA00022989"/>
    </source>
</evidence>
<proteinExistence type="predicted"/>
<dbReference type="EMBL" id="RXIH01000025">
    <property type="protein sequence ID" value="RZN56346.1"/>
    <property type="molecule type" value="Genomic_DNA"/>
</dbReference>
<evidence type="ECO:0000256" key="1">
    <source>
        <dbReference type="ARBA" id="ARBA00004141"/>
    </source>
</evidence>
<reference evidence="6 8" key="2">
    <citation type="journal article" date="2019" name="Nat. Microbiol.">
        <title>Wide diversity of methane and short-chain alkane metabolisms in uncultured archaea.</title>
        <authorList>
            <person name="Borrel G."/>
            <person name="Adam P.S."/>
            <person name="McKay L.J."/>
            <person name="Chen L.X."/>
            <person name="Sierra-Garcia I.N."/>
            <person name="Sieber C.M."/>
            <person name="Letourneur Q."/>
            <person name="Ghozlane A."/>
            <person name="Andersen G.L."/>
            <person name="Li W.J."/>
            <person name="Hallam S.J."/>
            <person name="Muyzer G."/>
            <person name="de Oliveira V.M."/>
            <person name="Inskeep W.P."/>
            <person name="Banfield J.F."/>
            <person name="Gribaldo S."/>
        </authorList>
    </citation>
    <scope>NUCLEOTIDE SEQUENCE [LARGE SCALE GENOMIC DNA]</scope>
    <source>
        <strain evidence="6">Verst-YHS</strain>
    </source>
</reference>